<dbReference type="InterPro" id="IPR003646">
    <property type="entry name" value="SH3-like_bac-type"/>
</dbReference>
<reference evidence="4" key="1">
    <citation type="submission" date="2016-11" db="EMBL/GenBank/DDBJ databases">
        <authorList>
            <person name="Varghese N."/>
            <person name="Submissions S."/>
        </authorList>
    </citation>
    <scope>NUCLEOTIDE SEQUENCE [LARGE SCALE GENOMIC DNA]</scope>
    <source>
        <strain evidence="4">DSM 2635</strain>
    </source>
</reference>
<dbReference type="Pfam" id="PF08239">
    <property type="entry name" value="SH3_3"/>
    <property type="match status" value="2"/>
</dbReference>
<dbReference type="AlphaFoldDB" id="A0A1M5J738"/>
<keyword evidence="1" id="KW-0732">Signal</keyword>
<dbReference type="Gene3D" id="2.30.30.40">
    <property type="entry name" value="SH3 Domains"/>
    <property type="match status" value="2"/>
</dbReference>
<dbReference type="PANTHER" id="PTHR30032">
    <property type="entry name" value="N-ACETYLMURAMOYL-L-ALANINE AMIDASE-RELATED"/>
    <property type="match status" value="1"/>
</dbReference>
<protein>
    <submittedName>
        <fullName evidence="3">SH3 domain-containing protein</fullName>
    </submittedName>
</protein>
<dbReference type="Gene3D" id="3.40.50.12090">
    <property type="match status" value="2"/>
</dbReference>
<sequence length="476" mass="51365">MKKSKILPSVLTIGLALGSIPLLNTNEVFANSSLEKLAGPDRYKTAVEVSKKGWVSSKQAIIVNSGSIVDALSVTPFAKLNDAPILLTDKNSLNVDTKQELERLGVEKVYIIGLSNSVSENVAKQLESIGIQTQRIGGNDRHETALNVAKNIKNMTNITEISVVNGYTGLADAVSIASVAASKGMVILPMPTEGTPVFNDFIKSNNIQKSYIIGSNNSISSGVENNLPSPERIGGLDRVETNTKVVQKFYAENQLKNVFVSKGGMLKQDQLIDALAVGVLASKENSPVLIVGNGLSSSQRALFKNKKVSSITQVGNGSNEVAFNELKELQSPSEPDNKTNIMYVTNTDKVRVRLEPIITSAQVGELSRDEAVEVVEVFNTGWVKIKFGSGTAYVSGSYLTPNKPGTESSTKLKYVKAQDGLNVREMPSTEDKVIGRLEYGAQVEMVEMFATGWVKIKYNGGYGYVSNDYLSVTPVK</sequence>
<organism evidence="3 4">
    <name type="scientific">Asaccharospora irregularis DSM 2635</name>
    <dbReference type="NCBI Taxonomy" id="1121321"/>
    <lineage>
        <taxon>Bacteria</taxon>
        <taxon>Bacillati</taxon>
        <taxon>Bacillota</taxon>
        <taxon>Clostridia</taxon>
        <taxon>Peptostreptococcales</taxon>
        <taxon>Peptostreptococcaceae</taxon>
        <taxon>Asaccharospora</taxon>
    </lineage>
</organism>
<dbReference type="PROSITE" id="PS51781">
    <property type="entry name" value="SH3B"/>
    <property type="match status" value="2"/>
</dbReference>
<gene>
    <name evidence="3" type="ORF">SAMN04488530_10114</name>
</gene>
<dbReference type="OrthoDB" id="3268660at2"/>
<proteinExistence type="predicted"/>
<dbReference type="InterPro" id="IPR051922">
    <property type="entry name" value="Bact_Sporulation_Assoc"/>
</dbReference>
<dbReference type="EMBL" id="FQWX01000001">
    <property type="protein sequence ID" value="SHG36175.1"/>
    <property type="molecule type" value="Genomic_DNA"/>
</dbReference>
<dbReference type="STRING" id="1121321.SAMN04488530_10114"/>
<evidence type="ECO:0000256" key="1">
    <source>
        <dbReference type="SAM" id="SignalP"/>
    </source>
</evidence>
<dbReference type="Pfam" id="PF04122">
    <property type="entry name" value="CW_binding_2"/>
    <property type="match status" value="3"/>
</dbReference>
<evidence type="ECO:0000313" key="3">
    <source>
        <dbReference type="EMBL" id="SHG36175.1"/>
    </source>
</evidence>
<feature type="domain" description="SH3b" evidence="2">
    <location>
        <begin position="339"/>
        <end position="403"/>
    </location>
</feature>
<dbReference type="RefSeq" id="WP_073123022.1">
    <property type="nucleotide sequence ID" value="NZ_BAABCH010000010.1"/>
</dbReference>
<keyword evidence="4" id="KW-1185">Reference proteome</keyword>
<accession>A0A1M5J738</accession>
<dbReference type="InterPro" id="IPR007253">
    <property type="entry name" value="Cell_wall-bd_2"/>
</dbReference>
<feature type="chain" id="PRO_5012680221" evidence="1">
    <location>
        <begin position="31"/>
        <end position="476"/>
    </location>
</feature>
<feature type="signal peptide" evidence="1">
    <location>
        <begin position="1"/>
        <end position="30"/>
    </location>
</feature>
<evidence type="ECO:0000259" key="2">
    <source>
        <dbReference type="PROSITE" id="PS51781"/>
    </source>
</evidence>
<dbReference type="PANTHER" id="PTHR30032:SF8">
    <property type="entry name" value="GERMINATION-SPECIFIC N-ACETYLMURAMOYL-L-ALANINE AMIDASE"/>
    <property type="match status" value="1"/>
</dbReference>
<feature type="domain" description="SH3b" evidence="2">
    <location>
        <begin position="410"/>
        <end position="474"/>
    </location>
</feature>
<dbReference type="Proteomes" id="UP000243255">
    <property type="component" value="Unassembled WGS sequence"/>
</dbReference>
<name>A0A1M5J738_9FIRM</name>
<evidence type="ECO:0000313" key="4">
    <source>
        <dbReference type="Proteomes" id="UP000243255"/>
    </source>
</evidence>
<dbReference type="SMART" id="SM00287">
    <property type="entry name" value="SH3b"/>
    <property type="match status" value="2"/>
</dbReference>